<dbReference type="STRING" id="1344003.SAMN05445060_1974"/>
<dbReference type="Proteomes" id="UP000186218">
    <property type="component" value="Unassembled WGS sequence"/>
</dbReference>
<evidence type="ECO:0000313" key="1">
    <source>
        <dbReference type="EMBL" id="SIR98524.1"/>
    </source>
</evidence>
<name>A0A1N7FE01_9NOCA</name>
<proteinExistence type="predicted"/>
<gene>
    <name evidence="1" type="ORF">SAMN05445060_1974</name>
</gene>
<dbReference type="EMBL" id="FTNT01000005">
    <property type="protein sequence ID" value="SIR98524.1"/>
    <property type="molecule type" value="Genomic_DNA"/>
</dbReference>
<protein>
    <submittedName>
        <fullName evidence="1">Uncharacterized protein</fullName>
    </submittedName>
</protein>
<accession>A0A1N7FE01</accession>
<keyword evidence="2" id="KW-1185">Reference proteome</keyword>
<reference evidence="1 2" key="1">
    <citation type="submission" date="2017-01" db="EMBL/GenBank/DDBJ databases">
        <authorList>
            <person name="Mah S.A."/>
            <person name="Swanson W.J."/>
            <person name="Moy G.W."/>
            <person name="Vacquier V.D."/>
        </authorList>
    </citation>
    <scope>NUCLEOTIDE SEQUENCE [LARGE SCALE GENOMIC DNA]</scope>
    <source>
        <strain evidence="1 2">CPCC 203464</strain>
    </source>
</reference>
<dbReference type="AlphaFoldDB" id="A0A1N7FE01"/>
<evidence type="ECO:0000313" key="2">
    <source>
        <dbReference type="Proteomes" id="UP000186218"/>
    </source>
</evidence>
<organism evidence="1 2">
    <name type="scientific">Williamsia sterculiae</name>
    <dbReference type="NCBI Taxonomy" id="1344003"/>
    <lineage>
        <taxon>Bacteria</taxon>
        <taxon>Bacillati</taxon>
        <taxon>Actinomycetota</taxon>
        <taxon>Actinomycetes</taxon>
        <taxon>Mycobacteriales</taxon>
        <taxon>Nocardiaceae</taxon>
        <taxon>Williamsia</taxon>
    </lineage>
</organism>
<sequence>MTTDRAAHHKQWWCDHCEEGSCNGDHFVHTRVSSMGGGDADTNHDAGAVIPYIAVGAGWVEWERSHCLPGVYIEVSGPGHAYVDLAEALKMRMALDEAIEAVRGLLVGDHHLLCDCTVDQTVGVDGD</sequence>